<dbReference type="Proteomes" id="UP000663877">
    <property type="component" value="Unassembled WGS sequence"/>
</dbReference>
<sequence>MKTISTHLITNNNELNLSRIIRKSYENYNQAAGDINGNATIAQVEHERDACEEELYRLRYGIENLLGNNEHGDFKEQQQRFKNLQNPFRTMMNQRTNSNSTFEEKVIQAFIDIIIDKKNGSWLDRCCSACCRRRWRRNKSNNTFQSSRQTPRHSDSVVSTSPSPSSTSSHYNDPNTNHTKSSLRQNISNLINPNKTNTSNLLISKDINDPAYNSVVAKMLEAKALDCLCSGYSKKNIEKQITKELSKLNQRVDEHQWNSGSTTPSPMINESSSVSSVLSDDKPFYPSSKIPQQILSPSPSAKSSNVDNMTPTVISPTNSTQKIKSSLKLNDKDKSPKKNSKVTIARSKTPKSNKSKTTKKPSSKQRKKSTSKSKTRSKPNVSSKSRSPSKSKKKNPSKSPSRKQSNSKLKPKSSGSTRKKKTKSKSNNQMNDYSSILLPTFIYPQSYQELYPDRQRSFKV</sequence>
<feature type="compositionally biased region" description="Low complexity" evidence="1">
    <location>
        <begin position="397"/>
        <end position="416"/>
    </location>
</feature>
<proteinExistence type="predicted"/>
<feature type="compositionally biased region" description="Polar residues" evidence="1">
    <location>
        <begin position="257"/>
        <end position="270"/>
    </location>
</feature>
<protein>
    <submittedName>
        <fullName evidence="2">Uncharacterized protein</fullName>
    </submittedName>
</protein>
<dbReference type="EMBL" id="CAJNOM010000003">
    <property type="protein sequence ID" value="CAF0741747.1"/>
    <property type="molecule type" value="Genomic_DNA"/>
</dbReference>
<comment type="caution">
    <text evidence="2">The sequence shown here is derived from an EMBL/GenBank/DDBJ whole genome shotgun (WGS) entry which is preliminary data.</text>
</comment>
<gene>
    <name evidence="3" type="ORF">BJG266_LOCUS2591</name>
    <name evidence="2" type="ORF">QVE165_LOCUS943</name>
</gene>
<feature type="region of interest" description="Disordered" evidence="1">
    <location>
        <begin position="142"/>
        <end position="181"/>
    </location>
</feature>
<keyword evidence="4" id="KW-1185">Reference proteome</keyword>
<accession>A0A813NQT0</accession>
<organism evidence="2 4">
    <name type="scientific">Adineta steineri</name>
    <dbReference type="NCBI Taxonomy" id="433720"/>
    <lineage>
        <taxon>Eukaryota</taxon>
        <taxon>Metazoa</taxon>
        <taxon>Spiralia</taxon>
        <taxon>Gnathifera</taxon>
        <taxon>Rotifera</taxon>
        <taxon>Eurotatoria</taxon>
        <taxon>Bdelloidea</taxon>
        <taxon>Adinetida</taxon>
        <taxon>Adinetidae</taxon>
        <taxon>Adineta</taxon>
    </lineage>
</organism>
<feature type="compositionally biased region" description="Polar residues" evidence="1">
    <location>
        <begin position="289"/>
        <end position="321"/>
    </location>
</feature>
<feature type="compositionally biased region" description="Basic residues" evidence="1">
    <location>
        <begin position="387"/>
        <end position="396"/>
    </location>
</feature>
<feature type="compositionally biased region" description="Low complexity" evidence="1">
    <location>
        <begin position="156"/>
        <end position="169"/>
    </location>
</feature>
<dbReference type="OrthoDB" id="10066085at2759"/>
<dbReference type="EMBL" id="CAJNOI010000006">
    <property type="protein sequence ID" value="CAF0753524.1"/>
    <property type="molecule type" value="Genomic_DNA"/>
</dbReference>
<evidence type="ECO:0000313" key="4">
    <source>
        <dbReference type="Proteomes" id="UP000663832"/>
    </source>
</evidence>
<reference evidence="2" key="1">
    <citation type="submission" date="2021-02" db="EMBL/GenBank/DDBJ databases">
        <authorList>
            <person name="Nowell W R."/>
        </authorList>
    </citation>
    <scope>NUCLEOTIDE SEQUENCE</scope>
</reference>
<dbReference type="AlphaFoldDB" id="A0A813NQT0"/>
<feature type="compositionally biased region" description="Polar residues" evidence="1">
    <location>
        <begin position="170"/>
        <end position="181"/>
    </location>
</feature>
<evidence type="ECO:0000313" key="3">
    <source>
        <dbReference type="EMBL" id="CAF0753524.1"/>
    </source>
</evidence>
<name>A0A813NQT0_9BILA</name>
<evidence type="ECO:0000256" key="1">
    <source>
        <dbReference type="SAM" id="MobiDB-lite"/>
    </source>
</evidence>
<feature type="region of interest" description="Disordered" evidence="1">
    <location>
        <begin position="252"/>
        <end position="433"/>
    </location>
</feature>
<evidence type="ECO:0000313" key="2">
    <source>
        <dbReference type="EMBL" id="CAF0741747.1"/>
    </source>
</evidence>
<feature type="compositionally biased region" description="Basic residues" evidence="1">
    <location>
        <begin position="348"/>
        <end position="377"/>
    </location>
</feature>
<dbReference type="Proteomes" id="UP000663832">
    <property type="component" value="Unassembled WGS sequence"/>
</dbReference>